<accession>A0A150L6V5</accession>
<name>A0A150L6V5_9BACI</name>
<dbReference type="RefSeq" id="WP_061570297.1">
    <property type="nucleotide sequence ID" value="NZ_LQYT01000143.1"/>
</dbReference>
<dbReference type="AlphaFoldDB" id="A0A150L6V5"/>
<sequence length="126" mass="14871">MRYLAVANFEKIDDVPFFVVNLYDNTGHLADQIVVLKTTLDDAVYKLRELAFYYDITNFEVWTSDKALFKRLLTEAGMAASLKTRGETHDTYETIKQHEQLLREFHFIEPRPASRWWKKLLGVVKR</sequence>
<reference evidence="1 2" key="1">
    <citation type="submission" date="2016-01" db="EMBL/GenBank/DDBJ databases">
        <title>Draft Genome Sequences of Seven Thermophilic Sporeformers Isolated from Foods.</title>
        <authorList>
            <person name="Berendsen E.M."/>
            <person name="Wells-Bennik M.H."/>
            <person name="Krawcyk A.O."/>
            <person name="De Jong A."/>
            <person name="Holsappel S."/>
            <person name="Eijlander R.T."/>
            <person name="Kuipers O.P."/>
        </authorList>
    </citation>
    <scope>NUCLEOTIDE SEQUENCE [LARGE SCALE GENOMIC DNA]</scope>
    <source>
        <strain evidence="1 2">B4135</strain>
    </source>
</reference>
<dbReference type="Proteomes" id="UP000075683">
    <property type="component" value="Unassembled WGS sequence"/>
</dbReference>
<dbReference type="OrthoDB" id="2942998at2"/>
<proteinExistence type="predicted"/>
<organism evidence="1 2">
    <name type="scientific">Caldibacillus debilis</name>
    <dbReference type="NCBI Taxonomy" id="301148"/>
    <lineage>
        <taxon>Bacteria</taxon>
        <taxon>Bacillati</taxon>
        <taxon>Bacillota</taxon>
        <taxon>Bacilli</taxon>
        <taxon>Bacillales</taxon>
        <taxon>Bacillaceae</taxon>
        <taxon>Caldibacillus</taxon>
    </lineage>
</organism>
<dbReference type="EMBL" id="LQYT01000143">
    <property type="protein sequence ID" value="KYD08038.1"/>
    <property type="molecule type" value="Genomic_DNA"/>
</dbReference>
<evidence type="ECO:0000313" key="1">
    <source>
        <dbReference type="EMBL" id="KYD08038.1"/>
    </source>
</evidence>
<gene>
    <name evidence="1" type="ORF">B4135_4195</name>
</gene>
<evidence type="ECO:0000313" key="2">
    <source>
        <dbReference type="Proteomes" id="UP000075683"/>
    </source>
</evidence>
<comment type="caution">
    <text evidence="1">The sequence shown here is derived from an EMBL/GenBank/DDBJ whole genome shotgun (WGS) entry which is preliminary data.</text>
</comment>
<protein>
    <submittedName>
        <fullName evidence="1">Uncharacterized protein</fullName>
    </submittedName>
</protein>